<feature type="active site" description="Proton donor" evidence="12 13">
    <location>
        <position position="205"/>
    </location>
</feature>
<dbReference type="GO" id="GO:0000015">
    <property type="term" value="C:phosphopyruvate hydratase complex"/>
    <property type="evidence" value="ECO:0007669"/>
    <property type="project" value="InterPro"/>
</dbReference>
<evidence type="ECO:0000313" key="19">
    <source>
        <dbReference type="EMBL" id="MBR0551503.1"/>
    </source>
</evidence>
<dbReference type="RefSeq" id="WP_284052776.1">
    <property type="nucleotide sequence ID" value="NZ_JAGRQC010000001.1"/>
</dbReference>
<dbReference type="SMART" id="SM01192">
    <property type="entry name" value="Enolase_C"/>
    <property type="match status" value="1"/>
</dbReference>
<dbReference type="PANTHER" id="PTHR11902">
    <property type="entry name" value="ENOLASE"/>
    <property type="match status" value="1"/>
</dbReference>
<comment type="subcellular location">
    <subcellularLocation>
        <location evidence="12">Cytoplasm</location>
    </subcellularLocation>
    <subcellularLocation>
        <location evidence="12">Secreted</location>
    </subcellularLocation>
    <subcellularLocation>
        <location evidence="12">Cell surface</location>
    </subcellularLocation>
    <text evidence="12">Fractions of enolase are present in both the cytoplasm and on the cell surface.</text>
</comment>
<feature type="binding site" evidence="14">
    <location>
        <position position="388"/>
    </location>
    <ligand>
        <name>substrate</name>
    </ligand>
</feature>
<evidence type="ECO:0000256" key="4">
    <source>
        <dbReference type="ARBA" id="ARBA00017068"/>
    </source>
</evidence>
<dbReference type="SFLD" id="SFLDF00002">
    <property type="entry name" value="enolase"/>
    <property type="match status" value="1"/>
</dbReference>
<gene>
    <name evidence="12 19" type="primary">eno</name>
    <name evidence="19" type="ORF">J7S20_03165</name>
</gene>
<dbReference type="GO" id="GO:0005576">
    <property type="term" value="C:extracellular region"/>
    <property type="evidence" value="ECO:0007669"/>
    <property type="project" value="UniProtKB-SubCell"/>
</dbReference>
<dbReference type="NCBIfam" id="TIGR01060">
    <property type="entry name" value="eno"/>
    <property type="match status" value="1"/>
</dbReference>
<dbReference type="AlphaFoldDB" id="A0A8T4IAS9"/>
<feature type="binding site" evidence="12">
    <location>
        <position position="337"/>
    </location>
    <ligand>
        <name>(2R)-2-phosphoglycerate</name>
        <dbReference type="ChEBI" id="CHEBI:58289"/>
    </ligand>
</feature>
<feature type="binding site" evidence="12 15">
    <location>
        <position position="285"/>
    </location>
    <ligand>
        <name>Mg(2+)</name>
        <dbReference type="ChEBI" id="CHEBI:18420"/>
    </ligand>
</feature>
<evidence type="ECO:0000256" key="9">
    <source>
        <dbReference type="ARBA" id="ARBA00023152"/>
    </source>
</evidence>
<dbReference type="SMART" id="SM01193">
    <property type="entry name" value="Enolase_N"/>
    <property type="match status" value="1"/>
</dbReference>
<feature type="domain" description="Enolase C-terminal TIM barrel" evidence="17">
    <location>
        <begin position="139"/>
        <end position="425"/>
    </location>
</feature>
<feature type="binding site" evidence="12">
    <location>
        <position position="163"/>
    </location>
    <ligand>
        <name>(2R)-2-phosphoglycerate</name>
        <dbReference type="ChEBI" id="CHEBI:58289"/>
    </ligand>
</feature>
<feature type="binding site" evidence="12">
    <location>
        <position position="367"/>
    </location>
    <ligand>
        <name>(2R)-2-phosphoglycerate</name>
        <dbReference type="ChEBI" id="CHEBI:58289"/>
    </ligand>
</feature>
<evidence type="ECO:0000256" key="7">
    <source>
        <dbReference type="ARBA" id="ARBA00022723"/>
    </source>
</evidence>
<feature type="binding site" evidence="12">
    <location>
        <position position="388"/>
    </location>
    <ligand>
        <name>(2R)-2-phosphoglycerate</name>
        <dbReference type="ChEBI" id="CHEBI:58289"/>
    </ligand>
</feature>
<dbReference type="EMBL" id="JAGRQC010000001">
    <property type="protein sequence ID" value="MBR0551503.1"/>
    <property type="molecule type" value="Genomic_DNA"/>
</dbReference>
<comment type="caution">
    <text evidence="19">The sequence shown here is derived from an EMBL/GenBank/DDBJ whole genome shotgun (WGS) entry which is preliminary data.</text>
</comment>
<dbReference type="Proteomes" id="UP000676996">
    <property type="component" value="Unassembled WGS sequence"/>
</dbReference>
<evidence type="ECO:0000256" key="5">
    <source>
        <dbReference type="ARBA" id="ARBA00022490"/>
    </source>
</evidence>
<dbReference type="FunFam" id="3.30.390.10:FF:000001">
    <property type="entry name" value="Enolase"/>
    <property type="match status" value="1"/>
</dbReference>
<feature type="binding site" evidence="14">
    <location>
        <position position="285"/>
    </location>
    <ligand>
        <name>substrate</name>
    </ligand>
</feature>
<evidence type="ECO:0000256" key="14">
    <source>
        <dbReference type="PIRSR" id="PIRSR001400-2"/>
    </source>
</evidence>
<evidence type="ECO:0000256" key="11">
    <source>
        <dbReference type="ARBA" id="ARBA00045763"/>
    </source>
</evidence>
<feature type="binding site" evidence="14">
    <location>
        <begin position="364"/>
        <end position="367"/>
    </location>
    <ligand>
        <name>substrate</name>
    </ligand>
</feature>
<evidence type="ECO:0000256" key="15">
    <source>
        <dbReference type="PIRSR" id="PIRSR001400-3"/>
    </source>
</evidence>
<dbReference type="SUPFAM" id="SSF54826">
    <property type="entry name" value="Enolase N-terminal domain-like"/>
    <property type="match status" value="1"/>
</dbReference>
<keyword evidence="10 12" id="KW-0456">Lyase</keyword>
<feature type="binding site" evidence="14">
    <location>
        <position position="164"/>
    </location>
    <ligand>
        <name>substrate</name>
    </ligand>
</feature>
<dbReference type="InterPro" id="IPR000941">
    <property type="entry name" value="Enolase"/>
</dbReference>
<dbReference type="Gene3D" id="3.30.390.10">
    <property type="entry name" value="Enolase-like, N-terminal domain"/>
    <property type="match status" value="1"/>
</dbReference>
<evidence type="ECO:0000256" key="10">
    <source>
        <dbReference type="ARBA" id="ARBA00023239"/>
    </source>
</evidence>
<dbReference type="Gene3D" id="3.20.20.120">
    <property type="entry name" value="Enolase-like C-terminal domain"/>
    <property type="match status" value="1"/>
</dbReference>
<dbReference type="FunFam" id="3.20.20.120:FF:000001">
    <property type="entry name" value="Enolase"/>
    <property type="match status" value="1"/>
</dbReference>
<dbReference type="EC" id="4.2.1.11" evidence="3 12"/>
<protein>
    <recommendedName>
        <fullName evidence="4 12">Enolase</fullName>
        <ecNumber evidence="3 12">4.2.1.11</ecNumber>
    </recommendedName>
    <alternativeName>
        <fullName evidence="12">2-phospho-D-glycerate hydro-lyase</fullName>
    </alternativeName>
    <alternativeName>
        <fullName evidence="12">2-phosphoglycerate dehydratase</fullName>
    </alternativeName>
</protein>
<evidence type="ECO:0000259" key="17">
    <source>
        <dbReference type="SMART" id="SM01192"/>
    </source>
</evidence>
<dbReference type="GO" id="GO:0004634">
    <property type="term" value="F:phosphopyruvate hydratase activity"/>
    <property type="evidence" value="ECO:0007669"/>
    <property type="project" value="UniProtKB-UniRule"/>
</dbReference>
<comment type="similarity">
    <text evidence="2 12">Belongs to the enolase family.</text>
</comment>
<dbReference type="PANTHER" id="PTHR11902:SF1">
    <property type="entry name" value="ENOLASE"/>
    <property type="match status" value="1"/>
</dbReference>
<dbReference type="SFLD" id="SFLDG00178">
    <property type="entry name" value="enolase"/>
    <property type="match status" value="1"/>
</dbReference>
<organism evidence="19 20">
    <name type="scientific">Stakelama marina</name>
    <dbReference type="NCBI Taxonomy" id="2826939"/>
    <lineage>
        <taxon>Bacteria</taxon>
        <taxon>Pseudomonadati</taxon>
        <taxon>Pseudomonadota</taxon>
        <taxon>Alphaproteobacteria</taxon>
        <taxon>Sphingomonadales</taxon>
        <taxon>Sphingomonadaceae</taxon>
        <taxon>Stakelama</taxon>
    </lineage>
</organism>
<dbReference type="InterPro" id="IPR020810">
    <property type="entry name" value="Enolase_C"/>
</dbReference>
<dbReference type="Pfam" id="PF03952">
    <property type="entry name" value="Enolase_N"/>
    <property type="match status" value="1"/>
</dbReference>
<evidence type="ECO:0000256" key="12">
    <source>
        <dbReference type="HAMAP-Rule" id="MF_00318"/>
    </source>
</evidence>
<accession>A0A8T4IAS9</accession>
<dbReference type="InterPro" id="IPR020809">
    <property type="entry name" value="Enolase_CS"/>
</dbReference>
<dbReference type="InterPro" id="IPR029017">
    <property type="entry name" value="Enolase-like_N"/>
</dbReference>
<keyword evidence="6 12" id="KW-0964">Secreted</keyword>
<feature type="domain" description="Enolase N-terminal" evidence="18">
    <location>
        <begin position="4"/>
        <end position="134"/>
    </location>
</feature>
<dbReference type="PROSITE" id="PS00164">
    <property type="entry name" value="ENOLASE"/>
    <property type="match status" value="1"/>
</dbReference>
<keyword evidence="7 12" id="KW-0479">Metal-binding</keyword>
<keyword evidence="5 12" id="KW-0963">Cytoplasm</keyword>
<evidence type="ECO:0000256" key="16">
    <source>
        <dbReference type="SAM" id="MobiDB-lite"/>
    </source>
</evidence>
<evidence type="ECO:0000259" key="18">
    <source>
        <dbReference type="SMART" id="SM01193"/>
    </source>
</evidence>
<dbReference type="SUPFAM" id="SSF51604">
    <property type="entry name" value="Enolase C-terminal domain-like"/>
    <property type="match status" value="1"/>
</dbReference>
<name>A0A8T4IAS9_9SPHN</name>
<feature type="binding site" evidence="14">
    <location>
        <position position="155"/>
    </location>
    <ligand>
        <name>substrate</name>
    </ligand>
</feature>
<reference evidence="19" key="1">
    <citation type="submission" date="2021-04" db="EMBL/GenBank/DDBJ databases">
        <title>Ouciella asimina sp. nov., isolated from the surface seawater in the hydrothermal field of Okinawa Trough.</title>
        <authorList>
            <person name="Shuang W."/>
        </authorList>
    </citation>
    <scope>NUCLEOTIDE SEQUENCE</scope>
    <source>
        <strain evidence="19">LXI357</strain>
    </source>
</reference>
<dbReference type="InterPro" id="IPR020811">
    <property type="entry name" value="Enolase_N"/>
</dbReference>
<dbReference type="PRINTS" id="PR00148">
    <property type="entry name" value="ENOLASE"/>
</dbReference>
<sequence length="425" mass="45102">MTAIIDIHARQIFDSRGNPTVEVDVMLEDGSFGRAAVPSGASTGAHEAVEKRDGDKSRYMGKGVSQAVEAVNADIAEALLGVEAEDQGEIDAMMIELDGTDNKGRLGANAILGVSLAVAKAAADARGLPLYRYVGGVGAHLLPVPMMNIINGGEHADNPIDFQEFMVMPVGADSIAEAVRCGSEIFHTLKKALSERGLSTSVGDEGGFAPALASTTDALDVIMKSIETAGYKPGDDVMLALDCASTEFFRDGAYHMEGEGKTLSPQEMAEYLDDLIGRYPILSVEDGMAEDDFEGWKAHTDLSGDKVQLVGDDLFVTNPKRLADGIKRGLANSLLVKVNQIGTLTETLEAVSLAQRSSYTAVMSHRSGETEDATIADLAVATNCGQIKTGSLARSDRLAKYNQLIRIEEELGDVARYAGRSVLRG</sequence>
<evidence type="ECO:0000256" key="1">
    <source>
        <dbReference type="ARBA" id="ARBA00005031"/>
    </source>
</evidence>
<dbReference type="GO" id="GO:0006096">
    <property type="term" value="P:glycolytic process"/>
    <property type="evidence" value="ECO:0007669"/>
    <property type="project" value="UniProtKB-UniRule"/>
</dbReference>
<evidence type="ECO:0000313" key="20">
    <source>
        <dbReference type="Proteomes" id="UP000676996"/>
    </source>
</evidence>
<feature type="binding site" evidence="12 15">
    <location>
        <position position="242"/>
    </location>
    <ligand>
        <name>Mg(2+)</name>
        <dbReference type="ChEBI" id="CHEBI:18420"/>
    </ligand>
</feature>
<comment type="catalytic activity">
    <reaction evidence="12">
        <text>(2R)-2-phosphoglycerate = phosphoenolpyruvate + H2O</text>
        <dbReference type="Rhea" id="RHEA:10164"/>
        <dbReference type="ChEBI" id="CHEBI:15377"/>
        <dbReference type="ChEBI" id="CHEBI:58289"/>
        <dbReference type="ChEBI" id="CHEBI:58702"/>
        <dbReference type="EC" id="4.2.1.11"/>
    </reaction>
</comment>
<dbReference type="GO" id="GO:0000287">
    <property type="term" value="F:magnesium ion binding"/>
    <property type="evidence" value="ECO:0007669"/>
    <property type="project" value="UniProtKB-UniRule"/>
</dbReference>
<dbReference type="Pfam" id="PF00113">
    <property type="entry name" value="Enolase_C"/>
    <property type="match status" value="1"/>
</dbReference>
<feature type="compositionally biased region" description="Basic and acidic residues" evidence="16">
    <location>
        <begin position="47"/>
        <end position="57"/>
    </location>
</feature>
<dbReference type="HAMAP" id="MF_00318">
    <property type="entry name" value="Enolase"/>
    <property type="match status" value="1"/>
</dbReference>
<keyword evidence="8 12" id="KW-0460">Magnesium</keyword>
<keyword evidence="20" id="KW-1185">Reference proteome</keyword>
<feature type="binding site" evidence="14">
    <location>
        <position position="312"/>
    </location>
    <ligand>
        <name>substrate</name>
    </ligand>
</feature>
<feature type="active site" description="Proton acceptor" evidence="12 13">
    <location>
        <position position="337"/>
    </location>
</feature>
<dbReference type="SFLD" id="SFLDS00001">
    <property type="entry name" value="Enolase"/>
    <property type="match status" value="1"/>
</dbReference>
<comment type="function">
    <text evidence="11 12">Catalyzes the reversible conversion of 2-phosphoglycerate (2-PG) into phosphoenolpyruvate (PEP). It is essential for the degradation of carbohydrates via glycolysis.</text>
</comment>
<proteinExistence type="inferred from homology"/>
<evidence type="ECO:0000256" key="2">
    <source>
        <dbReference type="ARBA" id="ARBA00009604"/>
    </source>
</evidence>
<dbReference type="GO" id="GO:0009986">
    <property type="term" value="C:cell surface"/>
    <property type="evidence" value="ECO:0007669"/>
    <property type="project" value="UniProtKB-SubCell"/>
</dbReference>
<dbReference type="CDD" id="cd03313">
    <property type="entry name" value="enolase"/>
    <property type="match status" value="1"/>
</dbReference>
<dbReference type="PIRSF" id="PIRSF001400">
    <property type="entry name" value="Enolase"/>
    <property type="match status" value="1"/>
</dbReference>
<evidence type="ECO:0000256" key="6">
    <source>
        <dbReference type="ARBA" id="ARBA00022525"/>
    </source>
</evidence>
<feature type="binding site" evidence="12 15">
    <location>
        <position position="312"/>
    </location>
    <ligand>
        <name>Mg(2+)</name>
        <dbReference type="ChEBI" id="CHEBI:18420"/>
    </ligand>
</feature>
<comment type="cofactor">
    <cofactor evidence="15">
        <name>Mg(2+)</name>
        <dbReference type="ChEBI" id="CHEBI:18420"/>
    </cofactor>
    <text evidence="15">Mg(2+) is required for catalysis and for stabilizing the dimer.</text>
</comment>
<comment type="cofactor">
    <cofactor evidence="12">
        <name>Mg(2+)</name>
        <dbReference type="ChEBI" id="CHEBI:18420"/>
    </cofactor>
    <text evidence="12">Binds a second Mg(2+) ion via substrate during catalysis.</text>
</comment>
<feature type="region of interest" description="Disordered" evidence="16">
    <location>
        <begin position="37"/>
        <end position="57"/>
    </location>
</feature>
<comment type="pathway">
    <text evidence="1 12">Carbohydrate degradation; glycolysis; pyruvate from D-glyceraldehyde 3-phosphate: step 4/5.</text>
</comment>
<evidence type="ECO:0000256" key="13">
    <source>
        <dbReference type="PIRSR" id="PIRSR001400-1"/>
    </source>
</evidence>
<dbReference type="InterPro" id="IPR036849">
    <property type="entry name" value="Enolase-like_C_sf"/>
</dbReference>
<keyword evidence="9 12" id="KW-0324">Glycolysis</keyword>
<evidence type="ECO:0000256" key="3">
    <source>
        <dbReference type="ARBA" id="ARBA00012058"/>
    </source>
</evidence>
<evidence type="ECO:0000256" key="8">
    <source>
        <dbReference type="ARBA" id="ARBA00022842"/>
    </source>
</evidence>
<feature type="binding site" evidence="12">
    <location>
        <position position="366"/>
    </location>
    <ligand>
        <name>(2R)-2-phosphoglycerate</name>
        <dbReference type="ChEBI" id="CHEBI:58289"/>
    </ligand>
</feature>